<gene>
    <name evidence="1" type="ORF">UU77_C0024G0009</name>
</gene>
<protein>
    <submittedName>
        <fullName evidence="1">Uncharacterized protein</fullName>
    </submittedName>
</protein>
<sequence length="129" mass="14208">MSTTGLVYSAEELDTILDELVKGFIPDGYVISEKERDTNVEVLGNSDSTVLNPTEADLQVTLKAYVVPNVEEDKLKEDLKGKGIGEAQKILGGIRNINTYELHINPNIPLLARIPTNTENISVEIVRND</sequence>
<proteinExistence type="predicted"/>
<dbReference type="AlphaFoldDB" id="A0A0G1A593"/>
<name>A0A0G1A593_UNCKA</name>
<dbReference type="Proteomes" id="UP000034507">
    <property type="component" value="Unassembled WGS sequence"/>
</dbReference>
<organism evidence="1 2">
    <name type="scientific">candidate division WWE3 bacterium GW2011_GWC1_41_7</name>
    <dbReference type="NCBI Taxonomy" id="1619119"/>
    <lineage>
        <taxon>Bacteria</taxon>
        <taxon>Katanobacteria</taxon>
    </lineage>
</organism>
<evidence type="ECO:0000313" key="2">
    <source>
        <dbReference type="Proteomes" id="UP000034507"/>
    </source>
</evidence>
<evidence type="ECO:0000313" key="1">
    <source>
        <dbReference type="EMBL" id="KKS20553.1"/>
    </source>
</evidence>
<accession>A0A0G1A593</accession>
<reference evidence="1 2" key="1">
    <citation type="journal article" date="2015" name="Nature">
        <title>rRNA introns, odd ribosomes, and small enigmatic genomes across a large radiation of phyla.</title>
        <authorList>
            <person name="Brown C.T."/>
            <person name="Hug L.A."/>
            <person name="Thomas B.C."/>
            <person name="Sharon I."/>
            <person name="Castelle C.J."/>
            <person name="Singh A."/>
            <person name="Wilkins M.J."/>
            <person name="Williams K.H."/>
            <person name="Banfield J.F."/>
        </authorList>
    </citation>
    <scope>NUCLEOTIDE SEQUENCE [LARGE SCALE GENOMIC DNA]</scope>
</reference>
<comment type="caution">
    <text evidence="1">The sequence shown here is derived from an EMBL/GenBank/DDBJ whole genome shotgun (WGS) entry which is preliminary data.</text>
</comment>
<dbReference type="EMBL" id="LCBX01000024">
    <property type="protein sequence ID" value="KKS20553.1"/>
    <property type="molecule type" value="Genomic_DNA"/>
</dbReference>